<accession>A0ABT1C6P0</accession>
<keyword evidence="5 9" id="KW-0547">Nucleotide-binding</keyword>
<dbReference type="Proteomes" id="UP001205906">
    <property type="component" value="Unassembled WGS sequence"/>
</dbReference>
<keyword evidence="11" id="KW-1185">Reference proteome</keyword>
<dbReference type="Gene3D" id="3.40.50.300">
    <property type="entry name" value="P-loop containing nucleotide triphosphate hydrolases"/>
    <property type="match status" value="1"/>
</dbReference>
<evidence type="ECO:0000256" key="7">
    <source>
        <dbReference type="ARBA" id="ARBA00022840"/>
    </source>
</evidence>
<dbReference type="InterPro" id="IPR006001">
    <property type="entry name" value="Therm_gnt_kin"/>
</dbReference>
<comment type="catalytic activity">
    <reaction evidence="8 9">
        <text>D-gluconate + ATP = 6-phospho-D-gluconate + ADP + H(+)</text>
        <dbReference type="Rhea" id="RHEA:19433"/>
        <dbReference type="ChEBI" id="CHEBI:15378"/>
        <dbReference type="ChEBI" id="CHEBI:18391"/>
        <dbReference type="ChEBI" id="CHEBI:30616"/>
        <dbReference type="ChEBI" id="CHEBI:58759"/>
        <dbReference type="ChEBI" id="CHEBI:456216"/>
        <dbReference type="EC" id="2.7.1.12"/>
    </reaction>
</comment>
<dbReference type="RefSeq" id="WP_252818879.1">
    <property type="nucleotide sequence ID" value="NZ_JAMXQS010000005.1"/>
</dbReference>
<evidence type="ECO:0000256" key="2">
    <source>
        <dbReference type="ARBA" id="ARBA00008420"/>
    </source>
</evidence>
<comment type="pathway">
    <text evidence="1">Carbohydrate acid metabolism.</text>
</comment>
<dbReference type="NCBIfam" id="TIGR01313">
    <property type="entry name" value="therm_gnt_kin"/>
    <property type="match status" value="1"/>
</dbReference>
<evidence type="ECO:0000256" key="4">
    <source>
        <dbReference type="ARBA" id="ARBA00022679"/>
    </source>
</evidence>
<keyword evidence="4 9" id="KW-0808">Transferase</keyword>
<keyword evidence="6 9" id="KW-0418">Kinase</keyword>
<comment type="caution">
    <text evidence="10">The sequence shown here is derived from an EMBL/GenBank/DDBJ whole genome shotgun (WGS) entry which is preliminary data.</text>
</comment>
<gene>
    <name evidence="10" type="ORF">NGM99_11065</name>
</gene>
<dbReference type="SUPFAM" id="SSF52540">
    <property type="entry name" value="P-loop containing nucleoside triphosphate hydrolases"/>
    <property type="match status" value="1"/>
</dbReference>
<dbReference type="EC" id="2.7.1.12" evidence="3 9"/>
<name>A0ABT1C6P0_9HYPH</name>
<sequence length="172" mass="18619">MPEPSPKRPPIVVVMGVTGVGKSTLGRDLAAHHGFRFFDADDFHPEANVAKMRAGVPLTDEDRKPWLERLAALLAQASEPTVLACSALKASNRETLRNAAPGLLVVHLTGSREAITKRVGARRNHYMPSSLVDSQFATLEAPAPEPHVLVLDCDLPVDVMSKAVMERLAVLE</sequence>
<evidence type="ECO:0000256" key="5">
    <source>
        <dbReference type="ARBA" id="ARBA00022741"/>
    </source>
</evidence>
<dbReference type="EMBL" id="JAMXQS010000005">
    <property type="protein sequence ID" value="MCO6050323.1"/>
    <property type="molecule type" value="Genomic_DNA"/>
</dbReference>
<dbReference type="PANTHER" id="PTHR43442:SF3">
    <property type="entry name" value="GLUCONOKINASE-RELATED"/>
    <property type="match status" value="1"/>
</dbReference>
<evidence type="ECO:0000313" key="10">
    <source>
        <dbReference type="EMBL" id="MCO6050323.1"/>
    </source>
</evidence>
<evidence type="ECO:0000256" key="6">
    <source>
        <dbReference type="ARBA" id="ARBA00022777"/>
    </source>
</evidence>
<evidence type="ECO:0000256" key="8">
    <source>
        <dbReference type="ARBA" id="ARBA00048090"/>
    </source>
</evidence>
<evidence type="ECO:0000256" key="9">
    <source>
        <dbReference type="RuleBase" id="RU363066"/>
    </source>
</evidence>
<comment type="similarity">
    <text evidence="2 9">Belongs to the gluconokinase GntK/GntV family.</text>
</comment>
<keyword evidence="7 9" id="KW-0067">ATP-binding</keyword>
<evidence type="ECO:0000256" key="1">
    <source>
        <dbReference type="ARBA" id="ARBA00004761"/>
    </source>
</evidence>
<evidence type="ECO:0000256" key="3">
    <source>
        <dbReference type="ARBA" id="ARBA00012054"/>
    </source>
</evidence>
<protein>
    <recommendedName>
        <fullName evidence="3 9">Gluconokinase</fullName>
        <ecNumber evidence="3 9">2.7.1.12</ecNumber>
    </recommendedName>
</protein>
<dbReference type="CDD" id="cd02021">
    <property type="entry name" value="GntK"/>
    <property type="match status" value="1"/>
</dbReference>
<dbReference type="PANTHER" id="PTHR43442">
    <property type="entry name" value="GLUCONOKINASE-RELATED"/>
    <property type="match status" value="1"/>
</dbReference>
<reference evidence="10 11" key="1">
    <citation type="submission" date="2022-06" db="EMBL/GenBank/DDBJ databases">
        <title>Mesorhizobium sp. strain RP14 Genome sequencing and assembly.</title>
        <authorList>
            <person name="Kim I."/>
        </authorList>
    </citation>
    <scope>NUCLEOTIDE SEQUENCE [LARGE SCALE GENOMIC DNA]</scope>
    <source>
        <strain evidence="11">RP14(2022)</strain>
    </source>
</reference>
<dbReference type="InterPro" id="IPR027417">
    <property type="entry name" value="P-loop_NTPase"/>
</dbReference>
<proteinExistence type="inferred from homology"/>
<dbReference type="InterPro" id="IPR031322">
    <property type="entry name" value="Shikimate/glucono_kinase"/>
</dbReference>
<evidence type="ECO:0000313" key="11">
    <source>
        <dbReference type="Proteomes" id="UP001205906"/>
    </source>
</evidence>
<organism evidence="10 11">
    <name type="scientific">Mesorhizobium liriopis</name>
    <dbReference type="NCBI Taxonomy" id="2953882"/>
    <lineage>
        <taxon>Bacteria</taxon>
        <taxon>Pseudomonadati</taxon>
        <taxon>Pseudomonadota</taxon>
        <taxon>Alphaproteobacteria</taxon>
        <taxon>Hyphomicrobiales</taxon>
        <taxon>Phyllobacteriaceae</taxon>
        <taxon>Mesorhizobium</taxon>
    </lineage>
</organism>
<dbReference type="Pfam" id="PF01202">
    <property type="entry name" value="SKI"/>
    <property type="match status" value="1"/>
</dbReference>